<evidence type="ECO:0000256" key="1">
    <source>
        <dbReference type="ARBA" id="ARBA00001971"/>
    </source>
</evidence>
<dbReference type="PRINTS" id="PR00463">
    <property type="entry name" value="EP450I"/>
</dbReference>
<dbReference type="SUPFAM" id="SSF48264">
    <property type="entry name" value="Cytochrome P450"/>
    <property type="match status" value="1"/>
</dbReference>
<evidence type="ECO:0000256" key="3">
    <source>
        <dbReference type="ARBA" id="ARBA00022617"/>
    </source>
</evidence>
<proteinExistence type="inferred from homology"/>
<keyword evidence="3 8" id="KW-0349">Heme</keyword>
<comment type="similarity">
    <text evidence="2 9">Belongs to the cytochrome P450 family.</text>
</comment>
<dbReference type="InterPro" id="IPR036396">
    <property type="entry name" value="Cyt_P450_sf"/>
</dbReference>
<accession>A0A6A5ZG71</accession>
<evidence type="ECO:0000256" key="7">
    <source>
        <dbReference type="ARBA" id="ARBA00023033"/>
    </source>
</evidence>
<dbReference type="EMBL" id="ML977317">
    <property type="protein sequence ID" value="KAF2118235.1"/>
    <property type="molecule type" value="Genomic_DNA"/>
</dbReference>
<evidence type="ECO:0000313" key="11">
    <source>
        <dbReference type="EMBL" id="KAF2118235.1"/>
    </source>
</evidence>
<feature type="chain" id="PRO_5025570927" evidence="10">
    <location>
        <begin position="27"/>
        <end position="512"/>
    </location>
</feature>
<gene>
    <name evidence="11" type="ORF">BDV96DRAFT_643489</name>
</gene>
<dbReference type="Proteomes" id="UP000799770">
    <property type="component" value="Unassembled WGS sequence"/>
</dbReference>
<dbReference type="Pfam" id="PF00067">
    <property type="entry name" value="p450"/>
    <property type="match status" value="1"/>
</dbReference>
<dbReference type="InterPro" id="IPR001128">
    <property type="entry name" value="Cyt_P450"/>
</dbReference>
<dbReference type="GO" id="GO:0016705">
    <property type="term" value="F:oxidoreductase activity, acting on paired donors, with incorporation or reduction of molecular oxygen"/>
    <property type="evidence" value="ECO:0007669"/>
    <property type="project" value="InterPro"/>
</dbReference>
<name>A0A6A5ZG71_9PLEO</name>
<dbReference type="InterPro" id="IPR017972">
    <property type="entry name" value="Cyt_P450_CS"/>
</dbReference>
<dbReference type="AlphaFoldDB" id="A0A6A5ZG71"/>
<keyword evidence="10" id="KW-0732">Signal</keyword>
<evidence type="ECO:0000256" key="8">
    <source>
        <dbReference type="PIRSR" id="PIRSR602401-1"/>
    </source>
</evidence>
<keyword evidence="5 9" id="KW-0560">Oxidoreductase</keyword>
<dbReference type="CDD" id="cd11065">
    <property type="entry name" value="CYP64-like"/>
    <property type="match status" value="1"/>
</dbReference>
<comment type="cofactor">
    <cofactor evidence="1 8">
        <name>heme</name>
        <dbReference type="ChEBI" id="CHEBI:30413"/>
    </cofactor>
</comment>
<keyword evidence="12" id="KW-1185">Reference proteome</keyword>
<evidence type="ECO:0000256" key="6">
    <source>
        <dbReference type="ARBA" id="ARBA00023004"/>
    </source>
</evidence>
<feature type="binding site" description="axial binding residue" evidence="8">
    <location>
        <position position="417"/>
    </location>
    <ligand>
        <name>heme</name>
        <dbReference type="ChEBI" id="CHEBI:30413"/>
    </ligand>
    <ligandPart>
        <name>Fe</name>
        <dbReference type="ChEBI" id="CHEBI:18248"/>
    </ligandPart>
</feature>
<dbReference type="InterPro" id="IPR050364">
    <property type="entry name" value="Cytochrome_P450_fung"/>
</dbReference>
<evidence type="ECO:0000256" key="10">
    <source>
        <dbReference type="SAM" id="SignalP"/>
    </source>
</evidence>
<dbReference type="OrthoDB" id="1470350at2759"/>
<dbReference type="PROSITE" id="PS00086">
    <property type="entry name" value="CYTOCHROME_P450"/>
    <property type="match status" value="1"/>
</dbReference>
<dbReference type="PANTHER" id="PTHR46300:SF1">
    <property type="entry name" value="P450, PUTATIVE (EUROFUNG)-RELATED"/>
    <property type="match status" value="1"/>
</dbReference>
<dbReference type="InterPro" id="IPR002401">
    <property type="entry name" value="Cyt_P450_E_grp-I"/>
</dbReference>
<evidence type="ECO:0000313" key="12">
    <source>
        <dbReference type="Proteomes" id="UP000799770"/>
    </source>
</evidence>
<organism evidence="11 12">
    <name type="scientific">Lophiotrema nucula</name>
    <dbReference type="NCBI Taxonomy" id="690887"/>
    <lineage>
        <taxon>Eukaryota</taxon>
        <taxon>Fungi</taxon>
        <taxon>Dikarya</taxon>
        <taxon>Ascomycota</taxon>
        <taxon>Pezizomycotina</taxon>
        <taxon>Dothideomycetes</taxon>
        <taxon>Pleosporomycetidae</taxon>
        <taxon>Pleosporales</taxon>
        <taxon>Lophiotremataceae</taxon>
        <taxon>Lophiotrema</taxon>
    </lineage>
</organism>
<reference evidence="11" key="1">
    <citation type="journal article" date="2020" name="Stud. Mycol.">
        <title>101 Dothideomycetes genomes: a test case for predicting lifestyles and emergence of pathogens.</title>
        <authorList>
            <person name="Haridas S."/>
            <person name="Albert R."/>
            <person name="Binder M."/>
            <person name="Bloem J."/>
            <person name="Labutti K."/>
            <person name="Salamov A."/>
            <person name="Andreopoulos B."/>
            <person name="Baker S."/>
            <person name="Barry K."/>
            <person name="Bills G."/>
            <person name="Bluhm B."/>
            <person name="Cannon C."/>
            <person name="Castanera R."/>
            <person name="Culley D."/>
            <person name="Daum C."/>
            <person name="Ezra D."/>
            <person name="Gonzalez J."/>
            <person name="Henrissat B."/>
            <person name="Kuo A."/>
            <person name="Liang C."/>
            <person name="Lipzen A."/>
            <person name="Lutzoni F."/>
            <person name="Magnuson J."/>
            <person name="Mondo S."/>
            <person name="Nolan M."/>
            <person name="Ohm R."/>
            <person name="Pangilinan J."/>
            <person name="Park H.-J."/>
            <person name="Ramirez L."/>
            <person name="Alfaro M."/>
            <person name="Sun H."/>
            <person name="Tritt A."/>
            <person name="Yoshinaga Y."/>
            <person name="Zwiers L.-H."/>
            <person name="Turgeon B."/>
            <person name="Goodwin S."/>
            <person name="Spatafora J."/>
            <person name="Crous P."/>
            <person name="Grigoriev I."/>
        </authorList>
    </citation>
    <scope>NUCLEOTIDE SEQUENCE</scope>
    <source>
        <strain evidence="11">CBS 627.86</strain>
    </source>
</reference>
<feature type="signal peptide" evidence="10">
    <location>
        <begin position="1"/>
        <end position="26"/>
    </location>
</feature>
<evidence type="ECO:0000256" key="4">
    <source>
        <dbReference type="ARBA" id="ARBA00022723"/>
    </source>
</evidence>
<keyword evidence="6 8" id="KW-0408">Iron</keyword>
<evidence type="ECO:0000256" key="2">
    <source>
        <dbReference type="ARBA" id="ARBA00010617"/>
    </source>
</evidence>
<dbReference type="PANTHER" id="PTHR46300">
    <property type="entry name" value="P450, PUTATIVE (EUROFUNG)-RELATED-RELATED"/>
    <property type="match status" value="1"/>
</dbReference>
<dbReference type="GO" id="GO:0020037">
    <property type="term" value="F:heme binding"/>
    <property type="evidence" value="ECO:0007669"/>
    <property type="project" value="InterPro"/>
</dbReference>
<keyword evidence="4 8" id="KW-0479">Metal-binding</keyword>
<keyword evidence="7 9" id="KW-0503">Monooxygenase</keyword>
<evidence type="ECO:0000256" key="5">
    <source>
        <dbReference type="ARBA" id="ARBA00023002"/>
    </source>
</evidence>
<evidence type="ECO:0000256" key="9">
    <source>
        <dbReference type="RuleBase" id="RU000461"/>
    </source>
</evidence>
<dbReference type="GO" id="GO:0004497">
    <property type="term" value="F:monooxygenase activity"/>
    <property type="evidence" value="ECO:0007669"/>
    <property type="project" value="UniProtKB-KW"/>
</dbReference>
<protein>
    <submittedName>
        <fullName evidence="11">Cytochrome P450</fullName>
    </submittedName>
</protein>
<sequence length="512" mass="58432">MFSPTIWLAAGVLLLLYNLNERRKRAKLPPGPPRLPLIGNLHQAPKDAPWVTFSKWIEEYGPLVSVDFGGTNVILIGDFDTARDLMDKRANIYSSRPRMVMGGELTCRGMHIMLRPFGEEFLLHQRLEATVISPRASGCYTPLQDLESKVLLKNLLSTNDFPKQYERFSASIVYALVYGFRIETGEEWQLLTAHEVLKNFTYAGQVGAWIVDAIPALEYLPTPLKPWKKVADRFFMIENDLHMTNLNDALNRKSWNWSKDFMNSKEKKELSDTEVAWDLGILCDAGVETTNVTLQHFTLACCAYPDWISKAQTELDSIVGPDRLPTVEDLEKLPYIQAVVEENFRWRHIVPSGIPHATTQDDFYKGFWIPKGSTIIPCFLSMRTDGKLFDAPWEFRPERWIGKQQQVNNWGYGRRVCPGRFIARNSVAIAIARLLWAFNIKPKNGKKPLIEENVFTTGFVSAPKPFDVVFEPRSAQHRKVVEESFDATEKDVSVLLDDVRKRQVAVGLNPRA</sequence>
<dbReference type="GO" id="GO:0005506">
    <property type="term" value="F:iron ion binding"/>
    <property type="evidence" value="ECO:0007669"/>
    <property type="project" value="InterPro"/>
</dbReference>
<dbReference type="Gene3D" id="1.10.630.10">
    <property type="entry name" value="Cytochrome P450"/>
    <property type="match status" value="1"/>
</dbReference>